<dbReference type="Gene3D" id="2.40.70.10">
    <property type="entry name" value="Acid Proteases"/>
    <property type="match status" value="1"/>
</dbReference>
<evidence type="ECO:0000256" key="6">
    <source>
        <dbReference type="ARBA" id="ARBA00022759"/>
    </source>
</evidence>
<name>A0A0C9N035_9FUNG</name>
<dbReference type="AlphaFoldDB" id="A0A0C9N035"/>
<dbReference type="Pfam" id="PF00078">
    <property type="entry name" value="RVT_1"/>
    <property type="match status" value="1"/>
</dbReference>
<dbReference type="SUPFAM" id="SSF50630">
    <property type="entry name" value="Acid proteases"/>
    <property type="match status" value="1"/>
</dbReference>
<evidence type="ECO:0000313" key="13">
    <source>
        <dbReference type="Proteomes" id="UP000053815"/>
    </source>
</evidence>
<dbReference type="EMBL" id="DF836472">
    <property type="protein sequence ID" value="GAN07938.1"/>
    <property type="molecule type" value="Genomic_DNA"/>
</dbReference>
<dbReference type="InterPro" id="IPR000477">
    <property type="entry name" value="RT_dom"/>
</dbReference>
<dbReference type="STRING" id="91626.A0A0C9N035"/>
<evidence type="ECO:0000256" key="5">
    <source>
        <dbReference type="ARBA" id="ARBA00022750"/>
    </source>
</evidence>
<feature type="domain" description="CCHC-type" evidence="11">
    <location>
        <begin position="182"/>
        <end position="197"/>
    </location>
</feature>
<dbReference type="GO" id="GO:0008270">
    <property type="term" value="F:zinc ion binding"/>
    <property type="evidence" value="ECO:0007669"/>
    <property type="project" value="UniProtKB-KW"/>
</dbReference>
<evidence type="ECO:0000256" key="10">
    <source>
        <dbReference type="SAM" id="MobiDB-lite"/>
    </source>
</evidence>
<keyword evidence="8" id="KW-0695">RNA-directed DNA polymerase</keyword>
<keyword evidence="5" id="KW-0064">Aspartyl protease</keyword>
<feature type="region of interest" description="Disordered" evidence="10">
    <location>
        <begin position="140"/>
        <end position="177"/>
    </location>
</feature>
<dbReference type="Gene3D" id="3.30.70.270">
    <property type="match status" value="2"/>
</dbReference>
<dbReference type="FunFam" id="3.30.70.270:FF:000020">
    <property type="entry name" value="Transposon Tf2-6 polyprotein-like Protein"/>
    <property type="match status" value="1"/>
</dbReference>
<dbReference type="InterPro" id="IPR050951">
    <property type="entry name" value="Retrovirus_Pol_polyprotein"/>
</dbReference>
<keyword evidence="7" id="KW-0378">Hydrolase</keyword>
<evidence type="ECO:0000256" key="2">
    <source>
        <dbReference type="ARBA" id="ARBA00022679"/>
    </source>
</evidence>
<evidence type="ECO:0000256" key="1">
    <source>
        <dbReference type="ARBA" id="ARBA00012493"/>
    </source>
</evidence>
<evidence type="ECO:0000256" key="8">
    <source>
        <dbReference type="ARBA" id="ARBA00022918"/>
    </source>
</evidence>
<dbReference type="SMART" id="SM00343">
    <property type="entry name" value="ZnF_C2HC"/>
    <property type="match status" value="1"/>
</dbReference>
<organism evidence="12">
    <name type="scientific">Mucor ambiguus</name>
    <dbReference type="NCBI Taxonomy" id="91626"/>
    <lineage>
        <taxon>Eukaryota</taxon>
        <taxon>Fungi</taxon>
        <taxon>Fungi incertae sedis</taxon>
        <taxon>Mucoromycota</taxon>
        <taxon>Mucoromycotina</taxon>
        <taxon>Mucoromycetes</taxon>
        <taxon>Mucorales</taxon>
        <taxon>Mucorineae</taxon>
        <taxon>Mucoraceae</taxon>
        <taxon>Mucor</taxon>
    </lineage>
</organism>
<dbReference type="CDD" id="cd01647">
    <property type="entry name" value="RT_LTR"/>
    <property type="match status" value="1"/>
</dbReference>
<keyword evidence="6" id="KW-0255">Endonuclease</keyword>
<keyword evidence="5" id="KW-0645">Protease</keyword>
<evidence type="ECO:0000256" key="9">
    <source>
        <dbReference type="PROSITE-ProRule" id="PRU00047"/>
    </source>
</evidence>
<dbReference type="GO" id="GO:0006508">
    <property type="term" value="P:proteolysis"/>
    <property type="evidence" value="ECO:0007669"/>
    <property type="project" value="InterPro"/>
</dbReference>
<dbReference type="PANTHER" id="PTHR37984">
    <property type="entry name" value="PROTEIN CBG26694"/>
    <property type="match status" value="1"/>
</dbReference>
<dbReference type="InterPro" id="IPR043128">
    <property type="entry name" value="Rev_trsase/Diguanyl_cyclase"/>
</dbReference>
<dbReference type="SUPFAM" id="SSF56672">
    <property type="entry name" value="DNA/RNA polymerases"/>
    <property type="match status" value="1"/>
</dbReference>
<dbReference type="GO" id="GO:0004190">
    <property type="term" value="F:aspartic-type endopeptidase activity"/>
    <property type="evidence" value="ECO:0007669"/>
    <property type="project" value="UniProtKB-KW"/>
</dbReference>
<dbReference type="InterPro" id="IPR043502">
    <property type="entry name" value="DNA/RNA_pol_sf"/>
</dbReference>
<dbReference type="Gene3D" id="4.10.60.10">
    <property type="entry name" value="Zinc finger, CCHC-type"/>
    <property type="match status" value="1"/>
</dbReference>
<keyword evidence="2" id="KW-0808">Transferase</keyword>
<dbReference type="GO" id="GO:0003964">
    <property type="term" value="F:RNA-directed DNA polymerase activity"/>
    <property type="evidence" value="ECO:0007669"/>
    <property type="project" value="UniProtKB-KW"/>
</dbReference>
<dbReference type="InterPro" id="IPR041373">
    <property type="entry name" value="RT_RNaseH"/>
</dbReference>
<dbReference type="InterPro" id="IPR021109">
    <property type="entry name" value="Peptidase_aspartic_dom_sf"/>
</dbReference>
<dbReference type="InterPro" id="IPR036875">
    <property type="entry name" value="Znf_CCHC_sf"/>
</dbReference>
<accession>A0A0C9N035</accession>
<dbReference type="FunFam" id="3.10.20.370:FF:000001">
    <property type="entry name" value="Retrovirus-related Pol polyprotein from transposon 17.6-like protein"/>
    <property type="match status" value="1"/>
</dbReference>
<keyword evidence="13" id="KW-1185">Reference proteome</keyword>
<dbReference type="PROSITE" id="PS50158">
    <property type="entry name" value="ZF_CCHC"/>
    <property type="match status" value="1"/>
</dbReference>
<dbReference type="CDD" id="cd09274">
    <property type="entry name" value="RNase_HI_RT_Ty3"/>
    <property type="match status" value="1"/>
</dbReference>
<evidence type="ECO:0000313" key="12">
    <source>
        <dbReference type="EMBL" id="GAN07938.1"/>
    </source>
</evidence>
<evidence type="ECO:0000259" key="11">
    <source>
        <dbReference type="PROSITE" id="PS50158"/>
    </source>
</evidence>
<keyword evidence="4" id="KW-0540">Nuclease</keyword>
<evidence type="ECO:0000256" key="4">
    <source>
        <dbReference type="ARBA" id="ARBA00022722"/>
    </source>
</evidence>
<dbReference type="PROSITE" id="PS00141">
    <property type="entry name" value="ASP_PROTEASE"/>
    <property type="match status" value="1"/>
</dbReference>
<dbReference type="InterPro" id="IPR001969">
    <property type="entry name" value="Aspartic_peptidase_AS"/>
</dbReference>
<dbReference type="Pfam" id="PF00098">
    <property type="entry name" value="zf-CCHC"/>
    <property type="match status" value="1"/>
</dbReference>
<keyword evidence="9" id="KW-0479">Metal-binding</keyword>
<dbReference type="OrthoDB" id="2290219at2759"/>
<dbReference type="Pfam" id="PF13975">
    <property type="entry name" value="gag-asp_proteas"/>
    <property type="match status" value="1"/>
</dbReference>
<dbReference type="Pfam" id="PF03732">
    <property type="entry name" value="Retrotrans_gag"/>
    <property type="match status" value="1"/>
</dbReference>
<evidence type="ECO:0000256" key="7">
    <source>
        <dbReference type="ARBA" id="ARBA00022801"/>
    </source>
</evidence>
<protein>
    <recommendedName>
        <fullName evidence="1">RNA-directed DNA polymerase</fullName>
        <ecNumber evidence="1">2.7.7.49</ecNumber>
    </recommendedName>
</protein>
<dbReference type="GO" id="GO:0004519">
    <property type="term" value="F:endonuclease activity"/>
    <property type="evidence" value="ECO:0007669"/>
    <property type="project" value="UniProtKB-KW"/>
</dbReference>
<dbReference type="Proteomes" id="UP000053815">
    <property type="component" value="Unassembled WGS sequence"/>
</dbReference>
<gene>
    <name evidence="12" type="ORF">MAM1_0183d07443</name>
</gene>
<dbReference type="CDD" id="cd00303">
    <property type="entry name" value="retropepsin_like"/>
    <property type="match status" value="1"/>
</dbReference>
<dbReference type="PANTHER" id="PTHR37984:SF5">
    <property type="entry name" value="PROTEIN NYNRIN-LIKE"/>
    <property type="match status" value="1"/>
</dbReference>
<reference evidence="12" key="1">
    <citation type="submission" date="2014-09" db="EMBL/GenBank/DDBJ databases">
        <title>Draft genome sequence of an oleaginous Mucoromycotina fungus Mucor ambiguus NBRC6742.</title>
        <authorList>
            <person name="Takeda I."/>
            <person name="Yamane N."/>
            <person name="Morita T."/>
            <person name="Tamano K."/>
            <person name="Machida M."/>
            <person name="Baker S."/>
            <person name="Koike H."/>
        </authorList>
    </citation>
    <scope>NUCLEOTIDE SEQUENCE</scope>
    <source>
        <strain evidence="12">NBRC 6742</strain>
    </source>
</reference>
<dbReference type="GO" id="GO:0003676">
    <property type="term" value="F:nucleic acid binding"/>
    <property type="evidence" value="ECO:0007669"/>
    <property type="project" value="InterPro"/>
</dbReference>
<keyword evidence="3" id="KW-0548">Nucleotidyltransferase</keyword>
<keyword evidence="9" id="KW-0863">Zinc-finger</keyword>
<dbReference type="Gene3D" id="3.10.20.370">
    <property type="match status" value="1"/>
</dbReference>
<keyword evidence="9" id="KW-0862">Zinc</keyword>
<sequence>MRALKQTGSIAQYVQEFMTIKLSIPRMTDEEAVDKFLAGLRDSNARIHIKDNIFMEDPVLNEAIRAAHNYEGNRMEATPSVSRGFAMSGNDHLVDDPMDLSVVERRELYNMMKTWNASGSRGGFRGGVRGGFRGGVRGGFRGGFRGGSNGTRGGFRGRGRGGQQQRGGGGHTRGGGRAGVQCHNCEGFGHFMRDCPSAPRDQLNYTETDNIGNDFDGDYDVNKDIDSSAYLYCVLPTSKSYVEPLLIDDSVIQKDLEFVLSAGKIDTKLPLYHGLVNGHSCSILIDSGASANYISPNMLSAVTQFRPVKGQAVETANGHQSTVSSIATFSLQLGDYKDAMEAYVFDTKFDLILGNSWLRQIQPVPDWFRSSWSIKLPDGGCTLIMPIQRQLKNNSVLHNQDVARNSGDDSAVLDVAIGDADAADTGSARGTDLVDAGINFVGSKGKIVGSGAVDVEEGVLVGSEGIDDVDDCDFVITARQFERLLKKNQVEECFLVSPKELHELLDLNNVDVVLTDQDKENEAWCAEFARDYPDVFKGSLDTLPPIRHTDGEMIELEPGTKPISRAPYRMSPLKLKELRRQLDDLLSKGFIEPCVSEWGSPVLFVRKPNGSLRMVCDYRALNAKTVAQRVPLPRIDECLEQLHGVTFMSSIDLTSSFWQQRLTPSDSLKSAINTRYGQFSWSVMAMGLKNSGARWMYLMNDVLKEYLDDFVICYIDDCLIYTKGDDIELHKKHLHMVFKKLQEAGLVVSKAKCKFNRKEITFLGHDIVAGQGIKPSKQKVDAIASWPVPKTVQDVRKFMGLCQYYSTYMPNFADVAACITDLTKGVGPKNRKIDWSDACQKAFDTIKSLITSAPVLLMPDMSRPFRIECDASDYAVGAVLLQQDPKCDDAWKPVAFISKKLSTAERNYPTQERELLAILFACKTWRCFVEGSGYEVFTDHRPLQYYKSSSKVSPRLIRWMQDLEMYQPSLVYKKGIDNVVPDALSRREGPDCAPDPVSMEPEFLSVSGLANILQEEAGGLAGEMARSAREGGGQLQSD</sequence>
<dbReference type="InterPro" id="IPR005162">
    <property type="entry name" value="Retrotrans_gag_dom"/>
</dbReference>
<dbReference type="Gene3D" id="3.10.10.10">
    <property type="entry name" value="HIV Type 1 Reverse Transcriptase, subunit A, domain 1"/>
    <property type="match status" value="1"/>
</dbReference>
<dbReference type="EC" id="2.7.7.49" evidence="1"/>
<dbReference type="Pfam" id="PF17917">
    <property type="entry name" value="RT_RNaseH"/>
    <property type="match status" value="1"/>
</dbReference>
<proteinExistence type="predicted"/>
<evidence type="ECO:0000256" key="3">
    <source>
        <dbReference type="ARBA" id="ARBA00022695"/>
    </source>
</evidence>
<dbReference type="SUPFAM" id="SSF57756">
    <property type="entry name" value="Retrovirus zinc finger-like domains"/>
    <property type="match status" value="1"/>
</dbReference>
<dbReference type="InterPro" id="IPR001878">
    <property type="entry name" value="Znf_CCHC"/>
</dbReference>